<reference evidence="1" key="1">
    <citation type="submission" date="2023-04" db="EMBL/GenBank/DDBJ databases">
        <title>Phytophthora fragariaefolia NBRC 109709.</title>
        <authorList>
            <person name="Ichikawa N."/>
            <person name="Sato H."/>
            <person name="Tonouchi N."/>
        </authorList>
    </citation>
    <scope>NUCLEOTIDE SEQUENCE</scope>
    <source>
        <strain evidence="1">NBRC 109709</strain>
    </source>
</reference>
<evidence type="ECO:0000313" key="2">
    <source>
        <dbReference type="Proteomes" id="UP001165121"/>
    </source>
</evidence>
<dbReference type="AlphaFoldDB" id="A0A9W6XRB0"/>
<gene>
    <name evidence="1" type="ORF">Pfra01_001484200</name>
</gene>
<proteinExistence type="predicted"/>
<dbReference type="OrthoDB" id="129366at2759"/>
<evidence type="ECO:0000313" key="1">
    <source>
        <dbReference type="EMBL" id="GMF43652.1"/>
    </source>
</evidence>
<comment type="caution">
    <text evidence="1">The sequence shown here is derived from an EMBL/GenBank/DDBJ whole genome shotgun (WGS) entry which is preliminary data.</text>
</comment>
<organism evidence="1 2">
    <name type="scientific">Phytophthora fragariaefolia</name>
    <dbReference type="NCBI Taxonomy" id="1490495"/>
    <lineage>
        <taxon>Eukaryota</taxon>
        <taxon>Sar</taxon>
        <taxon>Stramenopiles</taxon>
        <taxon>Oomycota</taxon>
        <taxon>Peronosporomycetes</taxon>
        <taxon>Peronosporales</taxon>
        <taxon>Peronosporaceae</taxon>
        <taxon>Phytophthora</taxon>
    </lineage>
</organism>
<dbReference type="EMBL" id="BSXT01001577">
    <property type="protein sequence ID" value="GMF43652.1"/>
    <property type="molecule type" value="Genomic_DNA"/>
</dbReference>
<keyword evidence="2" id="KW-1185">Reference proteome</keyword>
<name>A0A9W6XRB0_9STRA</name>
<accession>A0A9W6XRB0</accession>
<sequence>MTEDDVDTRVLDYFNSLGQVMRSNGLTECFEGVAGRREKCKRLVASLHPASLKNEVKRCSKYSHKPAATDPRLLFQLIIEKATEHERQFPRLRLPSVISMSASRPSQSEIVLQTSDLASQTIQVEGQGYPANDCMQRRCYFSQKPEDCFEATTQAVPKMQRDALDPRLPQGYHG</sequence>
<protein>
    <submittedName>
        <fullName evidence="1">Unnamed protein product</fullName>
    </submittedName>
</protein>
<dbReference type="Proteomes" id="UP001165121">
    <property type="component" value="Unassembled WGS sequence"/>
</dbReference>